<dbReference type="Gene3D" id="3.50.7.10">
    <property type="entry name" value="GroEL"/>
    <property type="match status" value="1"/>
</dbReference>
<evidence type="ECO:0000313" key="14">
    <source>
        <dbReference type="EMBL" id="TEB38685.1"/>
    </source>
</evidence>
<dbReference type="InterPro" id="IPR002423">
    <property type="entry name" value="Cpn60/GroEL/TCP-1"/>
</dbReference>
<evidence type="ECO:0000256" key="6">
    <source>
        <dbReference type="ARBA" id="ARBA00022777"/>
    </source>
</evidence>
<feature type="compositionally biased region" description="Low complexity" evidence="11">
    <location>
        <begin position="1735"/>
        <end position="1750"/>
    </location>
</feature>
<keyword evidence="15" id="KW-1185">Reference proteome</keyword>
<keyword evidence="6 10" id="KW-0418">Kinase</keyword>
<dbReference type="InterPro" id="IPR027410">
    <property type="entry name" value="TCP-1-like_intermed_sf"/>
</dbReference>
<reference evidence="14 15" key="1">
    <citation type="journal article" date="2019" name="Nat. Ecol. Evol.">
        <title>Megaphylogeny resolves global patterns of mushroom evolution.</title>
        <authorList>
            <person name="Varga T."/>
            <person name="Krizsan K."/>
            <person name="Foldi C."/>
            <person name="Dima B."/>
            <person name="Sanchez-Garcia M."/>
            <person name="Sanchez-Ramirez S."/>
            <person name="Szollosi G.J."/>
            <person name="Szarkandi J.G."/>
            <person name="Papp V."/>
            <person name="Albert L."/>
            <person name="Andreopoulos W."/>
            <person name="Angelini C."/>
            <person name="Antonin V."/>
            <person name="Barry K.W."/>
            <person name="Bougher N.L."/>
            <person name="Buchanan P."/>
            <person name="Buyck B."/>
            <person name="Bense V."/>
            <person name="Catcheside P."/>
            <person name="Chovatia M."/>
            <person name="Cooper J."/>
            <person name="Damon W."/>
            <person name="Desjardin D."/>
            <person name="Finy P."/>
            <person name="Geml J."/>
            <person name="Haridas S."/>
            <person name="Hughes K."/>
            <person name="Justo A."/>
            <person name="Karasinski D."/>
            <person name="Kautmanova I."/>
            <person name="Kiss B."/>
            <person name="Kocsube S."/>
            <person name="Kotiranta H."/>
            <person name="LaButti K.M."/>
            <person name="Lechner B.E."/>
            <person name="Liimatainen K."/>
            <person name="Lipzen A."/>
            <person name="Lukacs Z."/>
            <person name="Mihaltcheva S."/>
            <person name="Morgado L.N."/>
            <person name="Niskanen T."/>
            <person name="Noordeloos M.E."/>
            <person name="Ohm R.A."/>
            <person name="Ortiz-Santana B."/>
            <person name="Ovrebo C."/>
            <person name="Racz N."/>
            <person name="Riley R."/>
            <person name="Savchenko A."/>
            <person name="Shiryaev A."/>
            <person name="Soop K."/>
            <person name="Spirin V."/>
            <person name="Szebenyi C."/>
            <person name="Tomsovsky M."/>
            <person name="Tulloss R.E."/>
            <person name="Uehling J."/>
            <person name="Grigoriev I.V."/>
            <person name="Vagvolgyi C."/>
            <person name="Papp T."/>
            <person name="Martin F.M."/>
            <person name="Miettinen O."/>
            <person name="Hibbett D.S."/>
            <person name="Nagy L.G."/>
        </authorList>
    </citation>
    <scope>NUCLEOTIDE SEQUENCE [LARGE SCALE GENOMIC DNA]</scope>
    <source>
        <strain evidence="14 15">FP101781</strain>
    </source>
</reference>
<dbReference type="InterPro" id="IPR027484">
    <property type="entry name" value="PInositol-4-P-5-kinase_N"/>
</dbReference>
<keyword evidence="5 9" id="KW-0863">Zinc-finger</keyword>
<dbReference type="Gene3D" id="3.30.810.10">
    <property type="entry name" value="2-Layer Sandwich"/>
    <property type="match status" value="1"/>
</dbReference>
<dbReference type="GO" id="GO:0008270">
    <property type="term" value="F:zinc ion binding"/>
    <property type="evidence" value="ECO:0007669"/>
    <property type="project" value="UniProtKB-KW"/>
</dbReference>
<dbReference type="GO" id="GO:0046854">
    <property type="term" value="P:phosphatidylinositol phosphate biosynthetic process"/>
    <property type="evidence" value="ECO:0007669"/>
    <property type="project" value="TreeGrafter"/>
</dbReference>
<dbReference type="OrthoDB" id="158357at2759"/>
<feature type="region of interest" description="Disordered" evidence="11">
    <location>
        <begin position="73"/>
        <end position="139"/>
    </location>
</feature>
<feature type="compositionally biased region" description="Low complexity" evidence="11">
    <location>
        <begin position="81"/>
        <end position="101"/>
    </location>
</feature>
<dbReference type="InterPro" id="IPR000306">
    <property type="entry name" value="Znf_FYVE"/>
</dbReference>
<feature type="compositionally biased region" description="Low complexity" evidence="11">
    <location>
        <begin position="1457"/>
        <end position="1469"/>
    </location>
</feature>
<feature type="region of interest" description="Disordered" evidence="11">
    <location>
        <begin position="1646"/>
        <end position="1906"/>
    </location>
</feature>
<dbReference type="InterPro" id="IPR044769">
    <property type="entry name" value="PIKfyve_PIPKc"/>
</dbReference>
<keyword evidence="7" id="KW-0862">Zinc</keyword>
<dbReference type="Proteomes" id="UP000298030">
    <property type="component" value="Unassembled WGS sequence"/>
</dbReference>
<evidence type="ECO:0000256" key="1">
    <source>
        <dbReference type="ARBA" id="ARBA00012009"/>
    </source>
</evidence>
<dbReference type="PANTHER" id="PTHR45748:SF7">
    <property type="entry name" value="1-PHOSPHATIDYLINOSITOL 3-PHOSPHATE 5-KINASE-RELATED"/>
    <property type="match status" value="1"/>
</dbReference>
<dbReference type="STRING" id="71717.A0A4Y7TWY8"/>
<dbReference type="FunFam" id="3.30.40.10:FF:000283">
    <property type="entry name" value="1-phosphatidylinositol-3-phosphate 5-kinase (Fab1)"/>
    <property type="match status" value="1"/>
</dbReference>
<dbReference type="InterPro" id="IPR002498">
    <property type="entry name" value="PInositol-4-P-4/5-kinase_core"/>
</dbReference>
<feature type="compositionally biased region" description="Polar residues" evidence="11">
    <location>
        <begin position="1767"/>
        <end position="1780"/>
    </location>
</feature>
<dbReference type="Pfam" id="PF00118">
    <property type="entry name" value="Cpn60_TCP1"/>
    <property type="match status" value="1"/>
</dbReference>
<dbReference type="CDD" id="cd15725">
    <property type="entry name" value="FYVE_PIKfyve_Fab1"/>
    <property type="match status" value="1"/>
</dbReference>
<dbReference type="SUPFAM" id="SSF57903">
    <property type="entry name" value="FYVE/PHD zinc finger"/>
    <property type="match status" value="1"/>
</dbReference>
<evidence type="ECO:0000256" key="3">
    <source>
        <dbReference type="ARBA" id="ARBA00022723"/>
    </source>
</evidence>
<feature type="domain" description="PIPK" evidence="13">
    <location>
        <begin position="2016"/>
        <end position="2355"/>
    </location>
</feature>
<evidence type="ECO:0000259" key="13">
    <source>
        <dbReference type="PROSITE" id="PS51455"/>
    </source>
</evidence>
<feature type="compositionally biased region" description="Polar residues" evidence="11">
    <location>
        <begin position="1470"/>
        <end position="1479"/>
    </location>
</feature>
<dbReference type="EMBL" id="QPFP01000002">
    <property type="protein sequence ID" value="TEB38685.1"/>
    <property type="molecule type" value="Genomic_DNA"/>
</dbReference>
<accession>A0A4Y7TWY8</accession>
<dbReference type="EC" id="2.7.1.150" evidence="1"/>
<dbReference type="SMART" id="SM00330">
    <property type="entry name" value="PIPKc"/>
    <property type="match status" value="1"/>
</dbReference>
<dbReference type="SUPFAM" id="SSF56104">
    <property type="entry name" value="SAICAR synthase-like"/>
    <property type="match status" value="1"/>
</dbReference>
<keyword evidence="3" id="KW-0479">Metal-binding</keyword>
<evidence type="ECO:0000256" key="4">
    <source>
        <dbReference type="ARBA" id="ARBA00022741"/>
    </source>
</evidence>
<dbReference type="PROSITE" id="PS50178">
    <property type="entry name" value="ZF_FYVE"/>
    <property type="match status" value="1"/>
</dbReference>
<dbReference type="InterPro" id="IPR013083">
    <property type="entry name" value="Znf_RING/FYVE/PHD"/>
</dbReference>
<proteinExistence type="predicted"/>
<dbReference type="PROSITE" id="PS51455">
    <property type="entry name" value="PIPK"/>
    <property type="match status" value="1"/>
</dbReference>
<dbReference type="GO" id="GO:0010008">
    <property type="term" value="C:endosome membrane"/>
    <property type="evidence" value="ECO:0007669"/>
    <property type="project" value="TreeGrafter"/>
</dbReference>
<keyword evidence="8 10" id="KW-0067">ATP-binding</keyword>
<feature type="compositionally biased region" description="Basic residues" evidence="11">
    <location>
        <begin position="1664"/>
        <end position="1675"/>
    </location>
</feature>
<dbReference type="Gene3D" id="3.30.800.10">
    <property type="entry name" value="Phosphatidylinositol Phosphate Kinase II Beta"/>
    <property type="match status" value="1"/>
</dbReference>
<dbReference type="Pfam" id="PF01504">
    <property type="entry name" value="PIP5K"/>
    <property type="match status" value="2"/>
</dbReference>
<feature type="compositionally biased region" description="Polar residues" evidence="11">
    <location>
        <begin position="1437"/>
        <end position="1446"/>
    </location>
</feature>
<dbReference type="GO" id="GO:0000329">
    <property type="term" value="C:fungal-type vacuole membrane"/>
    <property type="evidence" value="ECO:0007669"/>
    <property type="project" value="TreeGrafter"/>
</dbReference>
<dbReference type="PANTHER" id="PTHR45748">
    <property type="entry name" value="1-PHOSPHATIDYLINOSITOL 3-PHOSPHATE 5-KINASE-RELATED"/>
    <property type="match status" value="1"/>
</dbReference>
<dbReference type="CDD" id="cd17300">
    <property type="entry name" value="PIPKc_PIKfyve"/>
    <property type="match status" value="1"/>
</dbReference>
<feature type="compositionally biased region" description="Acidic residues" evidence="11">
    <location>
        <begin position="1543"/>
        <end position="1556"/>
    </location>
</feature>
<name>A0A4Y7TWY8_COPMI</name>
<evidence type="ECO:0000256" key="10">
    <source>
        <dbReference type="PROSITE-ProRule" id="PRU00781"/>
    </source>
</evidence>
<feature type="region of interest" description="Disordered" evidence="11">
    <location>
        <begin position="1920"/>
        <end position="1954"/>
    </location>
</feature>
<keyword evidence="4 10" id="KW-0547">Nucleotide-binding</keyword>
<dbReference type="InterPro" id="IPR027483">
    <property type="entry name" value="PInositol-4-P-4/5-kinase_C_sf"/>
</dbReference>
<keyword evidence="2 10" id="KW-0808">Transferase</keyword>
<feature type="region of interest" description="Disordered" evidence="11">
    <location>
        <begin position="1418"/>
        <end position="1620"/>
    </location>
</feature>
<dbReference type="CDD" id="cd03334">
    <property type="entry name" value="Fab1_TCP"/>
    <property type="match status" value="1"/>
</dbReference>
<evidence type="ECO:0000256" key="5">
    <source>
        <dbReference type="ARBA" id="ARBA00022771"/>
    </source>
</evidence>
<evidence type="ECO:0000259" key="12">
    <source>
        <dbReference type="PROSITE" id="PS50178"/>
    </source>
</evidence>
<dbReference type="InterPro" id="IPR027409">
    <property type="entry name" value="GroEL-like_apical_dom_sf"/>
</dbReference>
<feature type="compositionally biased region" description="Polar residues" evidence="11">
    <location>
        <begin position="1936"/>
        <end position="1951"/>
    </location>
</feature>
<evidence type="ECO:0000256" key="8">
    <source>
        <dbReference type="ARBA" id="ARBA00022840"/>
    </source>
</evidence>
<feature type="compositionally biased region" description="Low complexity" evidence="11">
    <location>
        <begin position="1877"/>
        <end position="1902"/>
    </location>
</feature>
<dbReference type="Pfam" id="PF01363">
    <property type="entry name" value="FYVE"/>
    <property type="match status" value="1"/>
</dbReference>
<feature type="domain" description="FYVE-type" evidence="12">
    <location>
        <begin position="242"/>
        <end position="302"/>
    </location>
</feature>
<dbReference type="InterPro" id="IPR017455">
    <property type="entry name" value="Znf_FYVE-rel"/>
</dbReference>
<protein>
    <recommendedName>
        <fullName evidence="1">1-phosphatidylinositol-3-phosphate 5-kinase</fullName>
        <ecNumber evidence="1">2.7.1.150</ecNumber>
    </recommendedName>
</protein>
<feature type="compositionally biased region" description="Polar residues" evidence="11">
    <location>
        <begin position="1607"/>
        <end position="1618"/>
    </location>
</feature>
<dbReference type="FunFam" id="3.30.810.10:FF:000001">
    <property type="entry name" value="1-phosphatidylinositol 3-phosphate 5-kinase FAB1"/>
    <property type="match status" value="1"/>
</dbReference>
<feature type="compositionally biased region" description="Basic and acidic residues" evidence="11">
    <location>
        <begin position="1511"/>
        <end position="1528"/>
    </location>
</feature>
<dbReference type="GO" id="GO:0000285">
    <property type="term" value="F:1-phosphatidylinositol-3-phosphate 5-kinase activity"/>
    <property type="evidence" value="ECO:0007669"/>
    <property type="project" value="UniProtKB-EC"/>
</dbReference>
<evidence type="ECO:0000256" key="9">
    <source>
        <dbReference type="PROSITE-ProRule" id="PRU00091"/>
    </source>
</evidence>
<dbReference type="SMART" id="SM00064">
    <property type="entry name" value="FYVE"/>
    <property type="match status" value="1"/>
</dbReference>
<evidence type="ECO:0000256" key="11">
    <source>
        <dbReference type="SAM" id="MobiDB-lite"/>
    </source>
</evidence>
<dbReference type="Gene3D" id="3.30.40.10">
    <property type="entry name" value="Zinc/RING finger domain, C3HC4 (zinc finger)"/>
    <property type="match status" value="1"/>
</dbReference>
<evidence type="ECO:0000256" key="7">
    <source>
        <dbReference type="ARBA" id="ARBA00022833"/>
    </source>
</evidence>
<comment type="caution">
    <text evidence="14">The sequence shown here is derived from an EMBL/GenBank/DDBJ whole genome shotgun (WGS) entry which is preliminary data.</text>
</comment>
<sequence length="2383" mass="265568">MEREPWSLQAQLHRQCMARWVPVPTRPAQEAFATMFPVLTSFNPFSDEDEHDQSSYNLVTSFLSKMKSISGPLSSAVASTSNNPSNAGYAASSAAPSSAGGVEARRPSMTATATTTSNISTSTKNSAEKPHSLLTVPSRAAPPVVDTSHLLPMGSFSLGLDEQAAQGHSSRQNVPAPGMPHSPLPFDSLDSGVFGTSIPGFPIPDDTRSIKTSTSFQRSNSVSKVMRKIRGEGLSKDYWMDDENAKECYDCKSVFTAWRRKHHCRICGQIFCSRCASNIINGGRFGHNGQIRVCNLCLEKLAAVDDDDDDRRSIISSFTDHALRHSFTPGRFPPPSPFAPVGYHAGHGHYVAGYGSEGADSRPVSPHFAQGPNGEVQGLPSMDKIAPFRRPMLEEDAYANGLAQEDPASVPVSKQANGVDIPTRSLSVDVSVSTIQFPIGSPDQESPMPGRFPHPMYGEYDVGTPFIRSRVHSRLESISAEPSYRVRRESTVYMAELNTASMNHLAIMLRQMLTTEGIPNVKDWEGVLLKMALRIAKEMTFISLPHRQGQDMDVRRYVKIKKIPGGNPKDSEYVDGAVITKNVAHKQMSRNVSHPRVMLVTFPLEFHRVEGQYMHFGQIVRQEKEYLTNLASRIAALRPHVVLVEKSVSRIALDALTKSNIAVARSVKPTAILTVARITQGDVFSSMDKLALEPRLGHCTKFRIQTFDHHLIPGQRKTYMRFEGCLADMGCTIILRGGDIQTLRRIKKVMRFLTFVVRNLKLETHLWKDTYLTLGPSLGPEAIPHGHHSRPSSDFASHLQSGLGLITPASTSFPNIAASIVGYAPTTAPNESTASIVAVDDEEERKGVPDEAAKQALLSKRVEESLKPYKTTFISVSATLRFPPPYPIQKMKDLDDELIAAKRAYDDEVIRSEERLQAKKSLEAQQVPPTIAITSVKDLEQQQQETVNGSLEQADISAQIEALPSTLLPATPNGVESFTPYGPYLRLSPAAMQEGESYFSPMNPIVSPLTSSHFTSPLIDQAATEHQEKKEPLKTVEDLERQSQYTLTKWKHEEHQRIWEWYLRKNKDDFVVEKYQNISLRHFAVPVDGLDTTRPCKLPTLEYITFYGENDLTLGQFIEKSASETLTQFLDPKAICDAKNCDQPLARHGKAFVHNETRVFVEVEQWDSQGPKVHSLLMSYPGAITTWTKCRMCSLQTPYANVSQELQRYSFSKFLEAYFYPPDVHLMREAGCQHNIYRHHYRYFSAKGMTIRFQADHVALQELVFPPFRIRVRPETQLEIKNREFNQLHMRNERWYDGLVHDLHQYAMEATTGEEEADQKLRQTLNVLLAKAETERRDVIQLINKIYRDTPPTDTLALNQVHAYRQDRIVAWQLDFDKLPKLKGGKDRERTPGKRTTAFGSMRAIWYDLQGPFGDSSFYSAQSEAEDGSTKSRRATGESTFSTSDVSESEKESMLESASTATTISSATSWPTMSEPSTAENERVEDVDEKGPNTPLPVTPASVAALDVEDEPKPEIPVEPQAELREDVEPPVPAIEVGPSDADKEDSEVPDPDPDSDSTIGAVGARARRKATESQRKPRKVNFQFDDSKMPNFNLGPPSHRSRIPKKTTTSSSANNQPKVAELVRKYSDSLPPQTVQDLVKSALGPAPMSESEQEYPANIPRRTPQRTRTRHALARKQSTSDFEQGYAANVAPRLPRHTRRALGVATPVESRGSSRQASPEKKPSLSRYRGIEGSRPSSPTRRPPNTQRPTKLRLPSQSKETKIPSRPTSAGPSKTTFSKSRPPGLQALGKVSNLAKHYDRLGRENERSKTKYTVLRGKRARPVASAKAKVEVLESINDLSEGSDPSDADDESEGDDRSKLPASPPKLPSGDEKLQEALADPDTPATAALPDEATPPATAPTVDGSDVVDAGQELVVPPALEPASFPPSPFLEPAKSSNEPLTPPYQSDNESILKPEPSILQTISKIWKQNQNVWDDLGDPEHIFRDSDMVVRLDEPTSIIALALNSPQYREMLLVAKSKADKRTAAKGESALFEGTEAFMPDDGSVAESTSTWGMVNMDAPDTIDPHEDPRSFSSRLPWAITFESGGLTLSCTVLYPEQFDAIRKMFDCEKSIVESLARCVKWNASGGKSGSAFLKTQDDRFIAKELSRAELQTMETFAPAYFDYMSSAVHASRPTLLAKVFGCYKLTIKRKDRQPGKARSTQMNLMVMENLFYDRSFARIYDLKGSTRNRHVESTGRANEVLLDENLVEAAHTNPFYLREHSKRILRGALYNDSKFLADINVMDYSLVCGVDSDGNELVLGIVDYIRTYTWDKKLETWVKETAFLGGGGKGEPTIVTPRQYRQRFLSAMERYFPLVPDRWMKHKDYPEEDSSTLSELWQDW</sequence>
<dbReference type="FunFam" id="3.50.7.10:FF:000007">
    <property type="entry name" value="1-phosphatidylinositol 3-phosphate 5-kinase isoform X1"/>
    <property type="match status" value="1"/>
</dbReference>
<evidence type="ECO:0000313" key="15">
    <source>
        <dbReference type="Proteomes" id="UP000298030"/>
    </source>
</evidence>
<dbReference type="GO" id="GO:0005524">
    <property type="term" value="F:ATP binding"/>
    <property type="evidence" value="ECO:0007669"/>
    <property type="project" value="UniProtKB-UniRule"/>
</dbReference>
<feature type="compositionally biased region" description="Acidic residues" evidence="11">
    <location>
        <begin position="1845"/>
        <end position="1855"/>
    </location>
</feature>
<evidence type="ECO:0000256" key="2">
    <source>
        <dbReference type="ARBA" id="ARBA00022679"/>
    </source>
</evidence>
<dbReference type="InterPro" id="IPR011011">
    <property type="entry name" value="Znf_FYVE_PHD"/>
</dbReference>
<feature type="compositionally biased region" description="Low complexity" evidence="11">
    <location>
        <begin position="108"/>
        <end position="125"/>
    </location>
</feature>
<feature type="compositionally biased region" description="Basic and acidic residues" evidence="11">
    <location>
        <begin position="1797"/>
        <end position="1810"/>
    </location>
</feature>
<gene>
    <name evidence="14" type="ORF">FA13DRAFT_1760914</name>
</gene>
<dbReference type="SUPFAM" id="SSF52029">
    <property type="entry name" value="GroEL apical domain-like"/>
    <property type="match status" value="1"/>
</dbReference>
<organism evidence="14 15">
    <name type="scientific">Coprinellus micaceus</name>
    <name type="common">Glistening ink-cap mushroom</name>
    <name type="synonym">Coprinus micaceus</name>
    <dbReference type="NCBI Taxonomy" id="71717"/>
    <lineage>
        <taxon>Eukaryota</taxon>
        <taxon>Fungi</taxon>
        <taxon>Dikarya</taxon>
        <taxon>Basidiomycota</taxon>
        <taxon>Agaricomycotina</taxon>
        <taxon>Agaricomycetes</taxon>
        <taxon>Agaricomycetidae</taxon>
        <taxon>Agaricales</taxon>
        <taxon>Agaricineae</taxon>
        <taxon>Psathyrellaceae</taxon>
        <taxon>Coprinellus</taxon>
    </lineage>
</organism>
<dbReference type="SUPFAM" id="SSF54849">
    <property type="entry name" value="GroEL-intermediate domain like"/>
    <property type="match status" value="1"/>
</dbReference>